<dbReference type="GO" id="GO:0000166">
    <property type="term" value="F:nucleotide binding"/>
    <property type="evidence" value="ECO:0007669"/>
    <property type="project" value="UniProtKB-KW"/>
</dbReference>
<dbReference type="InterPro" id="IPR024615">
    <property type="entry name" value="CRISPR-assoc_Cmr2_N"/>
</dbReference>
<evidence type="ECO:0000256" key="3">
    <source>
        <dbReference type="SAM" id="MobiDB-lite"/>
    </source>
</evidence>
<dbReference type="STRING" id="190192.MK1297"/>
<dbReference type="PaxDb" id="190192-MK1297"/>
<dbReference type="InterPro" id="IPR000160">
    <property type="entry name" value="GGDEF_dom"/>
</dbReference>
<gene>
    <name evidence="5" type="ordered locus">MK1297</name>
</gene>
<keyword evidence="6" id="KW-1185">Reference proteome</keyword>
<evidence type="ECO:0000256" key="2">
    <source>
        <dbReference type="ARBA" id="ARBA00023118"/>
    </source>
</evidence>
<reference evidence="5 6" key="1">
    <citation type="journal article" date="2002" name="Proc. Natl. Acad. Sci. U.S.A.">
        <title>The complete genome of hyperthermophile Methanopyrus kandleri AV19 and monophyly of archaeal methanogens.</title>
        <authorList>
            <person name="Slesarev A.I."/>
            <person name="Mezhevaya K.V."/>
            <person name="Makarova K.S."/>
            <person name="Polushin N.N."/>
            <person name="Shcherbinina O.V."/>
            <person name="Shakhova V.V."/>
            <person name="Belova G.I."/>
            <person name="Aravind L."/>
            <person name="Natale D.A."/>
            <person name="Rogozin I.B."/>
            <person name="Tatusov R.L."/>
            <person name="Wolf Y.I."/>
            <person name="Stetter K.O."/>
            <person name="Malykh A.G."/>
            <person name="Koonin E.V."/>
            <person name="Kozyavkin S.A."/>
        </authorList>
    </citation>
    <scope>NUCLEOTIDE SEQUENCE [LARGE SCALE GENOMIC DNA]</scope>
    <source>
        <strain evidence="6">AV19 / DSM 6324 / JCM 9639 / NBRC 100938</strain>
    </source>
</reference>
<feature type="compositionally biased region" description="Low complexity" evidence="3">
    <location>
        <begin position="12"/>
        <end position="25"/>
    </location>
</feature>
<dbReference type="AlphaFoldDB" id="Q8TVU1"/>
<accession>Q8TVU1</accession>
<dbReference type="GO" id="GO:0051607">
    <property type="term" value="P:defense response to virus"/>
    <property type="evidence" value="ECO:0007669"/>
    <property type="project" value="UniProtKB-KW"/>
</dbReference>
<dbReference type="Gene3D" id="3.30.70.2220">
    <property type="entry name" value="CRISPR-Cas system, Cmr2 subunit, D1 domain, cysteine cluster"/>
    <property type="match status" value="1"/>
</dbReference>
<evidence type="ECO:0000259" key="4">
    <source>
        <dbReference type="PROSITE" id="PS50887"/>
    </source>
</evidence>
<evidence type="ECO:0000313" key="5">
    <source>
        <dbReference type="EMBL" id="AAM02510.1"/>
    </source>
</evidence>
<evidence type="ECO:0000313" key="6">
    <source>
        <dbReference type="Proteomes" id="UP000001826"/>
    </source>
</evidence>
<dbReference type="InParanoid" id="Q8TVU1"/>
<keyword evidence="2" id="KW-0051">Antiviral defense</keyword>
<dbReference type="Gene3D" id="3.30.70.270">
    <property type="match status" value="1"/>
</dbReference>
<organism evidence="5 6">
    <name type="scientific">Methanopyrus kandleri (strain AV19 / DSM 6324 / JCM 9639 / NBRC 100938)</name>
    <dbReference type="NCBI Taxonomy" id="190192"/>
    <lineage>
        <taxon>Archaea</taxon>
        <taxon>Methanobacteriati</taxon>
        <taxon>Methanobacteriota</taxon>
        <taxon>Methanomada group</taxon>
        <taxon>Methanopyri</taxon>
        <taxon>Methanopyrales</taxon>
        <taxon>Methanopyraceae</taxon>
        <taxon>Methanopyrus</taxon>
    </lineage>
</organism>
<dbReference type="HOGENOM" id="CLU_353997_0_0_2"/>
<dbReference type="KEGG" id="mka:MK1297"/>
<feature type="compositionally biased region" description="Basic residues" evidence="3">
    <location>
        <begin position="1"/>
        <end position="10"/>
    </location>
</feature>
<name>Q8TVU1_METKA</name>
<dbReference type="NCBIfam" id="TIGR02577">
    <property type="entry name" value="cas_TM1794_Cmr2"/>
    <property type="match status" value="1"/>
</dbReference>
<proteinExistence type="predicted"/>
<evidence type="ECO:0000256" key="1">
    <source>
        <dbReference type="ARBA" id="ARBA00022741"/>
    </source>
</evidence>
<dbReference type="InterPro" id="IPR054767">
    <property type="entry name" value="Cas10-Cmr2_palm2"/>
</dbReference>
<dbReference type="InterPro" id="IPR013407">
    <property type="entry name" value="CRISPR-assoc_prot_Cmr2"/>
</dbReference>
<dbReference type="Proteomes" id="UP000001826">
    <property type="component" value="Chromosome"/>
</dbReference>
<dbReference type="Pfam" id="PF22335">
    <property type="entry name" value="Cas10-Cmr2_palm2"/>
    <property type="match status" value="1"/>
</dbReference>
<sequence length="793" mass="88611">MRYRLRRLAHRPPSSTSSSPTPLLSRTETGEGRRSFPSDGLPPQNSASTRRSPSPSRKEAATARNAHLNCPLSSGGRGSGPSRSYLTCEVIAGVAKVHPTVRVLNRGPGPPPGIALIKLIQGEWRGAGVSRVPKLVTVRLRPSGGIKTWLRGRKLADSLAASWLLGYLVYRVYERLCRRLDVERVLRPVLPGNHPFEKKPDNLEPWETRGCVMPDAVELVVDGDVSAEEVARIARETVEDVLEDVLKRGRETPWRCHNVSLYEPLEDWWERTSGRSAARVELPPGLIQVSAAVVDLEEPDDEEAYREAVRRVASLVGTRAEVMDARGSGGQPCSVCGTYPTVGDREFWEELSERLPPQLLKRWEGGFERLCAACLLKRYFGTHVIRSWYLEKISWIPSTAEVAITPVKVGILNRWEELKDDGGFREAALGFLREVLPEQLRQIAHYLRCVKEVDRAGELEEAAKDLKRDRLEPEGLPEDVRKELHRLTPKAPRLDEELGDVEDSLIEVLLCVEGRFWYDPEAPGGLRELLEAGDLENLYTPYYALLKLDGDRMGELFSRDPETTRGASRATIEFGLKAMRIVHGHYGVLLYCGGDDVFAALPLHTALDCAFELEETFRESLKKWKGTCSAGLAVVHHLHPLRDAIDLAYRLEKRAKEAGRNRLAVGLYRRNAPERVAVLKWEADGKRPWGLLFELADLVSRRAAYHLPRDWWEGWWEELDEPKNLLRSLLGYVALRHRGEGADEGEIVGLVERIAEVVGKAGPEDGDPGAEVGRALEIALELRSECPAGGNGG</sequence>
<keyword evidence="1" id="KW-0547">Nucleotide-binding</keyword>
<dbReference type="InterPro" id="IPR038242">
    <property type="entry name" value="Cmr2_N"/>
</dbReference>
<feature type="domain" description="GGDEF" evidence="4">
    <location>
        <begin position="541"/>
        <end position="668"/>
    </location>
</feature>
<dbReference type="InterPro" id="IPR043128">
    <property type="entry name" value="Rev_trsase/Diguanyl_cyclase"/>
</dbReference>
<dbReference type="EMBL" id="AE009439">
    <property type="protein sequence ID" value="AAM02510.1"/>
    <property type="molecule type" value="Genomic_DNA"/>
</dbReference>
<feature type="region of interest" description="Disordered" evidence="3">
    <location>
        <begin position="1"/>
        <end position="80"/>
    </location>
</feature>
<dbReference type="EnsemblBacteria" id="AAM02510">
    <property type="protein sequence ID" value="AAM02510"/>
    <property type="gene ID" value="MK1297"/>
</dbReference>
<dbReference type="PROSITE" id="PS50887">
    <property type="entry name" value="GGDEF"/>
    <property type="match status" value="1"/>
</dbReference>
<dbReference type="CDD" id="cd09679">
    <property type="entry name" value="Cas10_III"/>
    <property type="match status" value="1"/>
</dbReference>
<dbReference type="Pfam" id="PF12469">
    <property type="entry name" value="Cmr2_N"/>
    <property type="match status" value="1"/>
</dbReference>
<protein>
    <submittedName>
        <fullName evidence="5">Predicted DNA-dependent DNA polymerase, component of a thermophile-specific DNA repair system</fullName>
    </submittedName>
</protein>